<dbReference type="EMBL" id="FUEG01000001">
    <property type="protein sequence ID" value="SJK97261.1"/>
    <property type="molecule type" value="Genomic_DNA"/>
</dbReference>
<dbReference type="OrthoDB" id="3051604at2759"/>
<proteinExistence type="predicted"/>
<feature type="compositionally biased region" description="Basic and acidic residues" evidence="1">
    <location>
        <begin position="30"/>
        <end position="41"/>
    </location>
</feature>
<sequence>MPPQRRFRCAYSSYPTFSSPVKKSPKKRRSEMTEEEKREADLQTTLRKAKSTAKKEWESSLPEPWKGPHNFKWPTGTLGMYKSDAKRSYGLSEREILTLPYESIEMSSKTFFSHADVKELSFKKYSDFDILMPDRMTTAGKPIGMEIRLFRKFDHNPNRRFRTNWSDLDGLPVSILPHYEAKDTRYQGVSDD</sequence>
<organism evidence="2 3">
    <name type="scientific">Armillaria ostoyae</name>
    <name type="common">Armillaria root rot fungus</name>
    <dbReference type="NCBI Taxonomy" id="47428"/>
    <lineage>
        <taxon>Eukaryota</taxon>
        <taxon>Fungi</taxon>
        <taxon>Dikarya</taxon>
        <taxon>Basidiomycota</taxon>
        <taxon>Agaricomycotina</taxon>
        <taxon>Agaricomycetes</taxon>
        <taxon>Agaricomycetidae</taxon>
        <taxon>Agaricales</taxon>
        <taxon>Marasmiineae</taxon>
        <taxon>Physalacriaceae</taxon>
        <taxon>Armillaria</taxon>
    </lineage>
</organism>
<gene>
    <name evidence="2" type="ORF">ARMOST_00512</name>
</gene>
<evidence type="ECO:0000313" key="2">
    <source>
        <dbReference type="EMBL" id="SJK97261.1"/>
    </source>
</evidence>
<evidence type="ECO:0000256" key="1">
    <source>
        <dbReference type="SAM" id="MobiDB-lite"/>
    </source>
</evidence>
<feature type="region of interest" description="Disordered" evidence="1">
    <location>
        <begin position="13"/>
        <end position="63"/>
    </location>
</feature>
<reference evidence="3" key="1">
    <citation type="journal article" date="2017" name="Nat. Ecol. Evol.">
        <title>Genome expansion and lineage-specific genetic innovations in the forest pathogenic fungi Armillaria.</title>
        <authorList>
            <person name="Sipos G."/>
            <person name="Prasanna A.N."/>
            <person name="Walter M.C."/>
            <person name="O'Connor E."/>
            <person name="Balint B."/>
            <person name="Krizsan K."/>
            <person name="Kiss B."/>
            <person name="Hess J."/>
            <person name="Varga T."/>
            <person name="Slot J."/>
            <person name="Riley R."/>
            <person name="Boka B."/>
            <person name="Rigling D."/>
            <person name="Barry K."/>
            <person name="Lee J."/>
            <person name="Mihaltcheva S."/>
            <person name="LaButti K."/>
            <person name="Lipzen A."/>
            <person name="Waldron R."/>
            <person name="Moloney N.M."/>
            <person name="Sperisen C."/>
            <person name="Kredics L."/>
            <person name="Vagvoelgyi C."/>
            <person name="Patrignani A."/>
            <person name="Fitzpatrick D."/>
            <person name="Nagy I."/>
            <person name="Doyle S."/>
            <person name="Anderson J.B."/>
            <person name="Grigoriev I.V."/>
            <person name="Gueldener U."/>
            <person name="Muensterkoetter M."/>
            <person name="Nagy L.G."/>
        </authorList>
    </citation>
    <scope>NUCLEOTIDE SEQUENCE [LARGE SCALE GENOMIC DNA]</scope>
    <source>
        <strain evidence="3">C18/9</strain>
    </source>
</reference>
<accession>A0A284QLC1</accession>
<name>A0A284QLC1_ARMOS</name>
<dbReference type="Proteomes" id="UP000219338">
    <property type="component" value="Unassembled WGS sequence"/>
</dbReference>
<protein>
    <submittedName>
        <fullName evidence="2">Uncharacterized protein</fullName>
    </submittedName>
</protein>
<evidence type="ECO:0000313" key="3">
    <source>
        <dbReference type="Proteomes" id="UP000219338"/>
    </source>
</evidence>
<keyword evidence="3" id="KW-1185">Reference proteome</keyword>
<dbReference type="AlphaFoldDB" id="A0A284QLC1"/>
<dbReference type="OMA" id="IGMEIRL"/>